<dbReference type="PROSITE" id="PS00973">
    <property type="entry name" value="USP_2"/>
    <property type="match status" value="1"/>
</dbReference>
<name>D7G893_ECTSI</name>
<dbReference type="InParanoid" id="D7G893"/>
<dbReference type="InterPro" id="IPR001394">
    <property type="entry name" value="Peptidase_C19_UCH"/>
</dbReference>
<dbReference type="OrthoDB" id="191686at2759"/>
<organism evidence="3 4">
    <name type="scientific">Ectocarpus siliculosus</name>
    <name type="common">Brown alga</name>
    <name type="synonym">Conferva siliculosa</name>
    <dbReference type="NCBI Taxonomy" id="2880"/>
    <lineage>
        <taxon>Eukaryota</taxon>
        <taxon>Sar</taxon>
        <taxon>Stramenopiles</taxon>
        <taxon>Ochrophyta</taxon>
        <taxon>PX clade</taxon>
        <taxon>Phaeophyceae</taxon>
        <taxon>Ectocarpales</taxon>
        <taxon>Ectocarpaceae</taxon>
        <taxon>Ectocarpus</taxon>
    </lineage>
</organism>
<feature type="region of interest" description="Disordered" evidence="1">
    <location>
        <begin position="88"/>
        <end position="316"/>
    </location>
</feature>
<evidence type="ECO:0000313" key="3">
    <source>
        <dbReference type="EMBL" id="CBJ34030.1"/>
    </source>
</evidence>
<proteinExistence type="predicted"/>
<dbReference type="GO" id="GO:0016579">
    <property type="term" value="P:protein deubiquitination"/>
    <property type="evidence" value="ECO:0007669"/>
    <property type="project" value="InterPro"/>
</dbReference>
<dbReference type="MEROPS" id="C19.A11"/>
<dbReference type="EMBL" id="FN649760">
    <property type="protein sequence ID" value="CBJ34030.1"/>
    <property type="molecule type" value="Genomic_DNA"/>
</dbReference>
<evidence type="ECO:0000313" key="4">
    <source>
        <dbReference type="Proteomes" id="UP000002630"/>
    </source>
</evidence>
<feature type="domain" description="USP" evidence="2">
    <location>
        <begin position="1"/>
        <end position="82"/>
    </location>
</feature>
<dbReference type="InterPro" id="IPR050185">
    <property type="entry name" value="Ub_carboxyl-term_hydrolase"/>
</dbReference>
<feature type="compositionally biased region" description="Gly residues" evidence="1">
    <location>
        <begin position="278"/>
        <end position="289"/>
    </location>
</feature>
<dbReference type="InterPro" id="IPR028889">
    <property type="entry name" value="USP"/>
</dbReference>
<evidence type="ECO:0000256" key="1">
    <source>
        <dbReference type="SAM" id="MobiDB-lite"/>
    </source>
</evidence>
<dbReference type="STRING" id="2880.D7G893"/>
<feature type="compositionally biased region" description="Low complexity" evidence="1">
    <location>
        <begin position="97"/>
        <end position="120"/>
    </location>
</feature>
<feature type="compositionally biased region" description="Low complexity" evidence="1">
    <location>
        <begin position="221"/>
        <end position="230"/>
    </location>
</feature>
<dbReference type="PANTHER" id="PTHR21646">
    <property type="entry name" value="UBIQUITIN CARBOXYL-TERMINAL HYDROLASE"/>
    <property type="match status" value="1"/>
</dbReference>
<evidence type="ECO:0000259" key="2">
    <source>
        <dbReference type="PROSITE" id="PS50235"/>
    </source>
</evidence>
<dbReference type="InterPro" id="IPR018200">
    <property type="entry name" value="USP_CS"/>
</dbReference>
<dbReference type="eggNOG" id="KOG1870">
    <property type="taxonomic scope" value="Eukaryota"/>
</dbReference>
<dbReference type="Proteomes" id="UP000002630">
    <property type="component" value="Unassembled WGS sequence"/>
</dbReference>
<dbReference type="SUPFAM" id="SSF54001">
    <property type="entry name" value="Cysteine proteinases"/>
    <property type="match status" value="1"/>
</dbReference>
<accession>D7G893</accession>
<dbReference type="AlphaFoldDB" id="D7G893"/>
<dbReference type="PROSITE" id="PS50235">
    <property type="entry name" value="USP_3"/>
    <property type="match status" value="1"/>
</dbReference>
<dbReference type="InterPro" id="IPR038765">
    <property type="entry name" value="Papain-like_cys_pep_sf"/>
</dbReference>
<protein>
    <recommendedName>
        <fullName evidence="2">USP domain-containing protein</fullName>
    </recommendedName>
</protein>
<gene>
    <name evidence="3" type="ORF">Esi_0878_0002</name>
</gene>
<dbReference type="Gene3D" id="3.90.70.10">
    <property type="entry name" value="Cysteine proteinases"/>
    <property type="match status" value="1"/>
</dbReference>
<sequence length="316" mass="32269">MVGQCAPRLDMGCKLPCQKESPDYDLIATANHHGSVHGGHYTATAKNRVSGDWNLFNDERVEGLEANEVQAASAYVLFYTKMSTLEESVQDNEDVEGVQGQQQQGPDGAGKTNATSTSSAVGGGGGRRNRRSTSPAVMGEGSSALSGVGGEVDPKPGSPKRSVAVVRRQSVSKPHNWPHLHTDEFEPSFQPAFQPPGSAGLRLPASQVMEVCLPGDEPGVSSATGANNRGSSGGGSPSGNGMLTRSMAEHGYGSPLSQGNETGVTLPDVHRDSPTRSAGGGVADTGAPGGSRQKHGNLRGGGGGAGDGDTVSGRPS</sequence>
<reference evidence="3 4" key="1">
    <citation type="journal article" date="2010" name="Nature">
        <title>The Ectocarpus genome and the independent evolution of multicellularity in brown algae.</title>
        <authorList>
            <person name="Cock J.M."/>
            <person name="Sterck L."/>
            <person name="Rouze P."/>
            <person name="Scornet D."/>
            <person name="Allen A.E."/>
            <person name="Amoutzias G."/>
            <person name="Anthouard V."/>
            <person name="Artiguenave F."/>
            <person name="Aury J.M."/>
            <person name="Badger J.H."/>
            <person name="Beszteri B."/>
            <person name="Billiau K."/>
            <person name="Bonnet E."/>
            <person name="Bothwell J.H."/>
            <person name="Bowler C."/>
            <person name="Boyen C."/>
            <person name="Brownlee C."/>
            <person name="Carrano C.J."/>
            <person name="Charrier B."/>
            <person name="Cho G.Y."/>
            <person name="Coelho S.M."/>
            <person name="Collen J."/>
            <person name="Corre E."/>
            <person name="Da Silva C."/>
            <person name="Delage L."/>
            <person name="Delaroque N."/>
            <person name="Dittami S.M."/>
            <person name="Doulbeau S."/>
            <person name="Elias M."/>
            <person name="Farnham G."/>
            <person name="Gachon C.M."/>
            <person name="Gschloessl B."/>
            <person name="Heesch S."/>
            <person name="Jabbari K."/>
            <person name="Jubin C."/>
            <person name="Kawai H."/>
            <person name="Kimura K."/>
            <person name="Kloareg B."/>
            <person name="Kupper F.C."/>
            <person name="Lang D."/>
            <person name="Le Bail A."/>
            <person name="Leblanc C."/>
            <person name="Lerouge P."/>
            <person name="Lohr M."/>
            <person name="Lopez P.J."/>
            <person name="Martens C."/>
            <person name="Maumus F."/>
            <person name="Michel G."/>
            <person name="Miranda-Saavedra D."/>
            <person name="Morales J."/>
            <person name="Moreau H."/>
            <person name="Motomura T."/>
            <person name="Nagasato C."/>
            <person name="Napoli C.A."/>
            <person name="Nelson D.R."/>
            <person name="Nyvall-Collen P."/>
            <person name="Peters A.F."/>
            <person name="Pommier C."/>
            <person name="Potin P."/>
            <person name="Poulain J."/>
            <person name="Quesneville H."/>
            <person name="Read B."/>
            <person name="Rensing S.A."/>
            <person name="Ritter A."/>
            <person name="Rousvoal S."/>
            <person name="Samanta M."/>
            <person name="Samson G."/>
            <person name="Schroeder D.C."/>
            <person name="Segurens B."/>
            <person name="Strittmatter M."/>
            <person name="Tonon T."/>
            <person name="Tregear J.W."/>
            <person name="Valentin K."/>
            <person name="von Dassow P."/>
            <person name="Yamagishi T."/>
            <person name="Van de Peer Y."/>
            <person name="Wincker P."/>
        </authorList>
    </citation>
    <scope>NUCLEOTIDE SEQUENCE [LARGE SCALE GENOMIC DNA]</scope>
    <source>
        <strain evidence="4">Ec32 / CCAP1310/4</strain>
    </source>
</reference>
<keyword evidence="4" id="KW-1185">Reference proteome</keyword>
<feature type="compositionally biased region" description="Low complexity" evidence="1">
    <location>
        <begin position="161"/>
        <end position="172"/>
    </location>
</feature>
<dbReference type="Pfam" id="PF00443">
    <property type="entry name" value="UCH"/>
    <property type="match status" value="1"/>
</dbReference>
<dbReference type="GO" id="GO:0004843">
    <property type="term" value="F:cysteine-type deubiquitinase activity"/>
    <property type="evidence" value="ECO:0007669"/>
    <property type="project" value="InterPro"/>
</dbReference>
<feature type="compositionally biased region" description="Gly residues" evidence="1">
    <location>
        <begin position="298"/>
        <end position="307"/>
    </location>
</feature>